<reference evidence="1 2" key="1">
    <citation type="submission" date="2017-12" db="EMBL/GenBank/DDBJ databases">
        <title>Sequencing, de novo assembly and annotation of complete genome of a new Thraustochytrid species, strain FCC1311.</title>
        <authorList>
            <person name="Sedici K."/>
            <person name="Godart F."/>
            <person name="Aiese Cigliano R."/>
            <person name="Sanseverino W."/>
            <person name="Barakat M."/>
            <person name="Ortet P."/>
            <person name="Marechal E."/>
            <person name="Cagnac O."/>
            <person name="Amato A."/>
        </authorList>
    </citation>
    <scope>NUCLEOTIDE SEQUENCE [LARGE SCALE GENOMIC DNA]</scope>
</reference>
<dbReference type="InParanoid" id="A0A2R5G9E7"/>
<organism evidence="1 2">
    <name type="scientific">Hondaea fermentalgiana</name>
    <dbReference type="NCBI Taxonomy" id="2315210"/>
    <lineage>
        <taxon>Eukaryota</taxon>
        <taxon>Sar</taxon>
        <taxon>Stramenopiles</taxon>
        <taxon>Bigyra</taxon>
        <taxon>Labyrinthulomycetes</taxon>
        <taxon>Thraustochytrida</taxon>
        <taxon>Thraustochytriidae</taxon>
        <taxon>Hondaea</taxon>
    </lineage>
</organism>
<sequence>MVPLATAARGLCRAGSGSSAGEGASEEVVAKADAAYLAAGFAAAEAERLLRGLLAMRTVQDLRVAAAVVPEVLEPGAQRMAVFTALGSVLEHGLATSPLALECARWVCVDARMRRCMLRETDFLMTALGAALAAEAAVDADIANKKHVEIVPQSELAVCILEDCLEVDAYWTRRCCSRLRLAKSLRKLADRQQTRGDGAFLTRLQRVLGACELSAP</sequence>
<dbReference type="AlphaFoldDB" id="A0A2R5G9E7"/>
<evidence type="ECO:0000313" key="2">
    <source>
        <dbReference type="Proteomes" id="UP000241890"/>
    </source>
</evidence>
<comment type="caution">
    <text evidence="1">The sequence shown here is derived from an EMBL/GenBank/DDBJ whole genome shotgun (WGS) entry which is preliminary data.</text>
</comment>
<evidence type="ECO:0000313" key="1">
    <source>
        <dbReference type="EMBL" id="GBG24294.1"/>
    </source>
</evidence>
<protein>
    <submittedName>
        <fullName evidence="1">Uncharacterized protein</fullName>
    </submittedName>
</protein>
<gene>
    <name evidence="1" type="ORF">FCC1311_005122</name>
</gene>
<dbReference type="Proteomes" id="UP000241890">
    <property type="component" value="Unassembled WGS sequence"/>
</dbReference>
<name>A0A2R5G9E7_9STRA</name>
<keyword evidence="2" id="KW-1185">Reference proteome</keyword>
<accession>A0A2R5G9E7</accession>
<proteinExistence type="predicted"/>
<dbReference type="EMBL" id="BEYU01000005">
    <property type="protein sequence ID" value="GBG24294.1"/>
    <property type="molecule type" value="Genomic_DNA"/>
</dbReference>